<proteinExistence type="predicted"/>
<protein>
    <submittedName>
        <fullName evidence="1">Uncharacterized protein</fullName>
    </submittedName>
</protein>
<gene>
    <name evidence="1" type="ORF">Pla52n_61270</name>
</gene>
<accession>A0A5C5ZYR6</accession>
<evidence type="ECO:0000313" key="2">
    <source>
        <dbReference type="Proteomes" id="UP000320176"/>
    </source>
</evidence>
<comment type="caution">
    <text evidence="1">The sequence shown here is derived from an EMBL/GenBank/DDBJ whole genome shotgun (WGS) entry which is preliminary data.</text>
</comment>
<organism evidence="1 2">
    <name type="scientific">Stieleria varia</name>
    <dbReference type="NCBI Taxonomy" id="2528005"/>
    <lineage>
        <taxon>Bacteria</taxon>
        <taxon>Pseudomonadati</taxon>
        <taxon>Planctomycetota</taxon>
        <taxon>Planctomycetia</taxon>
        <taxon>Pirellulales</taxon>
        <taxon>Pirellulaceae</taxon>
        <taxon>Stieleria</taxon>
    </lineage>
</organism>
<dbReference type="Proteomes" id="UP000320176">
    <property type="component" value="Unassembled WGS sequence"/>
</dbReference>
<keyword evidence="2" id="KW-1185">Reference proteome</keyword>
<evidence type="ECO:0000313" key="1">
    <source>
        <dbReference type="EMBL" id="TWT92762.1"/>
    </source>
</evidence>
<reference evidence="1 2" key="1">
    <citation type="submission" date="2019-02" db="EMBL/GenBank/DDBJ databases">
        <title>Deep-cultivation of Planctomycetes and their phenomic and genomic characterization uncovers novel biology.</title>
        <authorList>
            <person name="Wiegand S."/>
            <person name="Jogler M."/>
            <person name="Boedeker C."/>
            <person name="Pinto D."/>
            <person name="Vollmers J."/>
            <person name="Rivas-Marin E."/>
            <person name="Kohn T."/>
            <person name="Peeters S.H."/>
            <person name="Heuer A."/>
            <person name="Rast P."/>
            <person name="Oberbeckmann S."/>
            <person name="Bunk B."/>
            <person name="Jeske O."/>
            <person name="Meyerdierks A."/>
            <person name="Storesund J.E."/>
            <person name="Kallscheuer N."/>
            <person name="Luecker S."/>
            <person name="Lage O.M."/>
            <person name="Pohl T."/>
            <person name="Merkel B.J."/>
            <person name="Hornburger P."/>
            <person name="Mueller R.-W."/>
            <person name="Bruemmer F."/>
            <person name="Labrenz M."/>
            <person name="Spormann A.M."/>
            <person name="Op Den Camp H."/>
            <person name="Overmann J."/>
            <person name="Amann R."/>
            <person name="Jetten M.S.M."/>
            <person name="Mascher T."/>
            <person name="Medema M.H."/>
            <person name="Devos D.P."/>
            <person name="Kaster A.-K."/>
            <person name="Ovreas L."/>
            <person name="Rohde M."/>
            <person name="Galperin M.Y."/>
            <person name="Jogler C."/>
        </authorList>
    </citation>
    <scope>NUCLEOTIDE SEQUENCE [LARGE SCALE GENOMIC DNA]</scope>
    <source>
        <strain evidence="1 2">Pla52n</strain>
    </source>
</reference>
<dbReference type="EMBL" id="SJPN01000010">
    <property type="protein sequence ID" value="TWT92762.1"/>
    <property type="molecule type" value="Genomic_DNA"/>
</dbReference>
<sequence>MAMSSKSVCLVAARREVTNKNDPQTTGVACGSFVIWSERSGCLRLERDRSAGDQSSARGSFFSVITSHSSDLVALSSM</sequence>
<name>A0A5C5ZYR6_9BACT</name>
<dbReference type="AlphaFoldDB" id="A0A5C5ZYR6"/>